<keyword evidence="8" id="KW-1185">Reference proteome</keyword>
<evidence type="ECO:0000256" key="3">
    <source>
        <dbReference type="ARBA" id="ARBA00023004"/>
    </source>
</evidence>
<dbReference type="InterPro" id="IPR003819">
    <property type="entry name" value="TauD/TfdA-like"/>
</dbReference>
<evidence type="ECO:0000256" key="2">
    <source>
        <dbReference type="ARBA" id="ARBA00023002"/>
    </source>
</evidence>
<evidence type="ECO:0000259" key="6">
    <source>
        <dbReference type="Pfam" id="PF02668"/>
    </source>
</evidence>
<sequence>MASPRESAPTREPIGEPAEEAGDFAPVVVHDPAEFVEAAGRLPRRLLVLRGERPVSPAELRRYCLALGGVLAFEAAAEIRTVRNDPTIPHSTAMSLAALPMHTDGTFLPRPPDRFMLSFVEVDEGGGGVSTLMPLARVLAEAPDPVIEALLTADFLFPRGYDDLSDAFVGPVLYRERDGLRIRWRSDDLWRPRVMADRGTDAAGAVDWLHAFLAETPPLTYAARPGETLLIPNTLMLHGRTALTPGSPRELLRVWVDGR</sequence>
<name>A0A5N5ZSE9_9ACTN</name>
<comment type="caution">
    <text evidence="7">The sequence shown here is derived from an EMBL/GenBank/DDBJ whole genome shotgun (WGS) entry which is preliminary data.</text>
</comment>
<organism evidence="7 8">
    <name type="scientific">Streptomyces mimosae</name>
    <dbReference type="NCBI Taxonomy" id="2586635"/>
    <lineage>
        <taxon>Bacteria</taxon>
        <taxon>Bacillati</taxon>
        <taxon>Actinomycetota</taxon>
        <taxon>Actinomycetes</taxon>
        <taxon>Kitasatosporales</taxon>
        <taxon>Streptomycetaceae</taxon>
        <taxon>Streptomyces</taxon>
    </lineage>
</organism>
<keyword evidence="2" id="KW-0560">Oxidoreductase</keyword>
<dbReference type="PANTHER" id="PTHR10696:SF56">
    <property type="entry name" value="TAUD_TFDA-LIKE DOMAIN-CONTAINING PROTEIN"/>
    <property type="match status" value="1"/>
</dbReference>
<accession>A0A5N5ZSE9</accession>
<gene>
    <name evidence="7" type="ORF">FH607_028950</name>
</gene>
<dbReference type="OrthoDB" id="581608at2"/>
<dbReference type="PANTHER" id="PTHR10696">
    <property type="entry name" value="GAMMA-BUTYROBETAINE HYDROXYLASE-RELATED"/>
    <property type="match status" value="1"/>
</dbReference>
<dbReference type="GO" id="GO:0017000">
    <property type="term" value="P:antibiotic biosynthetic process"/>
    <property type="evidence" value="ECO:0007669"/>
    <property type="project" value="UniProtKB-KW"/>
</dbReference>
<feature type="region of interest" description="Disordered" evidence="5">
    <location>
        <begin position="1"/>
        <end position="22"/>
    </location>
</feature>
<comment type="cofactor">
    <cofactor evidence="1">
        <name>Fe(2+)</name>
        <dbReference type="ChEBI" id="CHEBI:29033"/>
    </cofactor>
</comment>
<dbReference type="Proteomes" id="UP000314251">
    <property type="component" value="Unassembled WGS sequence"/>
</dbReference>
<evidence type="ECO:0000313" key="7">
    <source>
        <dbReference type="EMBL" id="KAB8158822.1"/>
    </source>
</evidence>
<proteinExistence type="predicted"/>
<dbReference type="SUPFAM" id="SSF51197">
    <property type="entry name" value="Clavaminate synthase-like"/>
    <property type="match status" value="1"/>
</dbReference>
<dbReference type="AlphaFoldDB" id="A0A5N5ZSE9"/>
<dbReference type="EMBL" id="VDLY02000027">
    <property type="protein sequence ID" value="KAB8158822.1"/>
    <property type="molecule type" value="Genomic_DNA"/>
</dbReference>
<dbReference type="Gene3D" id="3.60.130.10">
    <property type="entry name" value="Clavaminate synthase-like"/>
    <property type="match status" value="1"/>
</dbReference>
<dbReference type="RefSeq" id="WP_139675096.1">
    <property type="nucleotide sequence ID" value="NZ_VDLY02000027.1"/>
</dbReference>
<evidence type="ECO:0000256" key="4">
    <source>
        <dbReference type="ARBA" id="ARBA00023194"/>
    </source>
</evidence>
<reference evidence="7" key="1">
    <citation type="submission" date="2019-10" db="EMBL/GenBank/DDBJ databases">
        <title>Nonomuraea sp. nov., isolated from Phyllanthus amarus.</title>
        <authorList>
            <person name="Klykleung N."/>
            <person name="Tanasupawat S."/>
        </authorList>
    </citation>
    <scope>NUCLEOTIDE SEQUENCE [LARGE SCALE GENOMIC DNA]</scope>
    <source>
        <strain evidence="7">3MP-10</strain>
    </source>
</reference>
<feature type="domain" description="TauD/TfdA-like" evidence="6">
    <location>
        <begin position="44"/>
        <end position="255"/>
    </location>
</feature>
<evidence type="ECO:0000313" key="8">
    <source>
        <dbReference type="Proteomes" id="UP000314251"/>
    </source>
</evidence>
<keyword evidence="3" id="KW-0408">Iron</keyword>
<evidence type="ECO:0000256" key="5">
    <source>
        <dbReference type="SAM" id="MobiDB-lite"/>
    </source>
</evidence>
<dbReference type="Pfam" id="PF02668">
    <property type="entry name" value="TauD"/>
    <property type="match status" value="1"/>
</dbReference>
<dbReference type="InterPro" id="IPR050411">
    <property type="entry name" value="AlphaKG_dependent_hydroxylases"/>
</dbReference>
<dbReference type="GO" id="GO:0016491">
    <property type="term" value="F:oxidoreductase activity"/>
    <property type="evidence" value="ECO:0007669"/>
    <property type="project" value="UniProtKB-KW"/>
</dbReference>
<evidence type="ECO:0000256" key="1">
    <source>
        <dbReference type="ARBA" id="ARBA00001954"/>
    </source>
</evidence>
<keyword evidence="4" id="KW-0045">Antibiotic biosynthesis</keyword>
<protein>
    <recommendedName>
        <fullName evidence="6">TauD/TfdA-like domain-containing protein</fullName>
    </recommendedName>
</protein>
<dbReference type="InterPro" id="IPR042098">
    <property type="entry name" value="TauD-like_sf"/>
</dbReference>